<feature type="binding site" evidence="13">
    <location>
        <begin position="333"/>
        <end position="334"/>
    </location>
    <ligand>
        <name>UDP-alpha-D-glucose</name>
        <dbReference type="ChEBI" id="CHEBI:58885"/>
        <note>ligand shared between dimeric partners</note>
    </ligand>
</feature>
<dbReference type="InterPro" id="IPR019779">
    <property type="entry name" value="GalP_UDPtransf1_His-AS"/>
</dbReference>
<feature type="binding site" evidence="15">
    <location>
        <position position="315"/>
    </location>
    <ligand>
        <name>Fe cation</name>
        <dbReference type="ChEBI" id="CHEBI:24875"/>
    </ligand>
</feature>
<evidence type="ECO:0000256" key="7">
    <source>
        <dbReference type="ARBA" id="ARBA00022695"/>
    </source>
</evidence>
<comment type="pathway">
    <text evidence="2 16">Carbohydrate metabolism; galactose metabolism.</text>
</comment>
<dbReference type="GO" id="GO:0005737">
    <property type="term" value="C:cytoplasm"/>
    <property type="evidence" value="ECO:0007669"/>
    <property type="project" value="TreeGrafter"/>
</dbReference>
<feature type="binding site" evidence="15">
    <location>
        <position position="297"/>
    </location>
    <ligand>
        <name>Fe cation</name>
        <dbReference type="ChEBI" id="CHEBI:24875"/>
    </ligand>
</feature>
<dbReference type="CDD" id="cd00608">
    <property type="entry name" value="GalT"/>
    <property type="match status" value="1"/>
</dbReference>
<feature type="binding site" description="in other chain" evidence="13">
    <location>
        <begin position="174"/>
        <end position="176"/>
    </location>
    <ligand>
        <name>UDP-alpha-D-glucose</name>
        <dbReference type="ChEBI" id="CHEBI:58885"/>
        <note>ligand shared between dimeric partners</note>
    </ligand>
</feature>
<evidence type="ECO:0000256" key="10">
    <source>
        <dbReference type="ARBA" id="ARBA00023144"/>
    </source>
</evidence>
<keyword evidence="11 16" id="KW-0119">Carbohydrate metabolism</keyword>
<feature type="binding site" evidence="13">
    <location>
        <begin position="29"/>
        <end position="32"/>
    </location>
    <ligand>
        <name>UDP-alpha-D-glucose</name>
        <dbReference type="ChEBI" id="CHEBI:58885"/>
        <note>ligand shared between dimeric partners</note>
    </ligand>
</feature>
<evidence type="ECO:0000256" key="11">
    <source>
        <dbReference type="ARBA" id="ARBA00023277"/>
    </source>
</evidence>
<keyword evidence="15" id="KW-0408">Iron</keyword>
<organism evidence="19 20">
    <name type="scientific">Paraglomus brasilianum</name>
    <dbReference type="NCBI Taxonomy" id="144538"/>
    <lineage>
        <taxon>Eukaryota</taxon>
        <taxon>Fungi</taxon>
        <taxon>Fungi incertae sedis</taxon>
        <taxon>Mucoromycota</taxon>
        <taxon>Glomeromycotina</taxon>
        <taxon>Glomeromycetes</taxon>
        <taxon>Paraglomerales</taxon>
        <taxon>Paraglomeraceae</taxon>
        <taxon>Paraglomus</taxon>
    </lineage>
</organism>
<dbReference type="InterPro" id="IPR036265">
    <property type="entry name" value="HIT-like_sf"/>
</dbReference>
<feature type="domain" description="Galactose-1-phosphate uridyl transferase C-terminal" evidence="18">
    <location>
        <begin position="198"/>
        <end position="363"/>
    </location>
</feature>
<comment type="similarity">
    <text evidence="3 16">Belongs to the galactose-1-phosphate uridylyltransferase type 1 family.</text>
</comment>
<dbReference type="GO" id="GO:0033499">
    <property type="term" value="P:galactose catabolic process via UDP-galactose, Leloir pathway"/>
    <property type="evidence" value="ECO:0007669"/>
    <property type="project" value="TreeGrafter"/>
</dbReference>
<feature type="binding site" description="in other chain" evidence="13">
    <location>
        <position position="340"/>
    </location>
    <ligand>
        <name>UDP-alpha-D-glucose</name>
        <dbReference type="ChEBI" id="CHEBI:58885"/>
        <note>ligand shared between dimeric partners</note>
    </ligand>
</feature>
<dbReference type="InterPro" id="IPR001937">
    <property type="entry name" value="GalP_UDPtransf1"/>
</dbReference>
<accession>A0A9N9DRK7</accession>
<comment type="caution">
    <text evidence="19">The sequence shown here is derived from an EMBL/GenBank/DDBJ whole genome shotgun (WGS) entry which is preliminary data.</text>
</comment>
<evidence type="ECO:0000256" key="4">
    <source>
        <dbReference type="ARBA" id="ARBA00012384"/>
    </source>
</evidence>
<dbReference type="Pfam" id="PF01087">
    <property type="entry name" value="GalP_UDP_transf"/>
    <property type="match status" value="1"/>
</dbReference>
<dbReference type="Proteomes" id="UP000789739">
    <property type="component" value="Unassembled WGS sequence"/>
</dbReference>
<keyword evidence="8 14" id="KW-0479">Metal-binding</keyword>
<comment type="catalytic activity">
    <reaction evidence="1 16">
        <text>alpha-D-galactose 1-phosphate + UDP-alpha-D-glucose = alpha-D-glucose 1-phosphate + UDP-alpha-D-galactose</text>
        <dbReference type="Rhea" id="RHEA:13989"/>
        <dbReference type="ChEBI" id="CHEBI:58336"/>
        <dbReference type="ChEBI" id="CHEBI:58601"/>
        <dbReference type="ChEBI" id="CHEBI:58885"/>
        <dbReference type="ChEBI" id="CHEBI:66914"/>
        <dbReference type="EC" id="2.7.7.12"/>
    </reaction>
</comment>
<evidence type="ECO:0000256" key="8">
    <source>
        <dbReference type="ARBA" id="ARBA00022723"/>
    </source>
</evidence>
<feature type="active site" description="Tele-UMP-histidine intermediate" evidence="12">
    <location>
        <position position="181"/>
    </location>
</feature>
<evidence type="ECO:0000256" key="12">
    <source>
        <dbReference type="PIRSR" id="PIRSR000808-1"/>
    </source>
</evidence>
<feature type="binding site" evidence="14">
    <location>
        <position position="128"/>
    </location>
    <ligand>
        <name>Zn(2+)</name>
        <dbReference type="ChEBI" id="CHEBI:29105"/>
    </ligand>
</feature>
<evidence type="ECO:0000256" key="14">
    <source>
        <dbReference type="PIRSR" id="PIRSR000808-3"/>
    </source>
</evidence>
<evidence type="ECO:0000256" key="5">
    <source>
        <dbReference type="ARBA" id="ARBA00016340"/>
    </source>
</evidence>
<evidence type="ECO:0000256" key="2">
    <source>
        <dbReference type="ARBA" id="ARBA00004947"/>
    </source>
</evidence>
<feature type="binding site" description="in other chain" evidence="13">
    <location>
        <position position="62"/>
    </location>
    <ligand>
        <name>UDP-alpha-D-glucose</name>
        <dbReference type="ChEBI" id="CHEBI:58885"/>
        <note>ligand shared between dimeric partners</note>
    </ligand>
</feature>
<dbReference type="FunFam" id="3.30.428.10:FF:000001">
    <property type="entry name" value="Galactose-1-phosphate uridylyltransferase"/>
    <property type="match status" value="1"/>
</dbReference>
<evidence type="ECO:0000256" key="9">
    <source>
        <dbReference type="ARBA" id="ARBA00022833"/>
    </source>
</evidence>
<feature type="binding site" evidence="13">
    <location>
        <begin position="328"/>
        <end position="329"/>
    </location>
    <ligand>
        <name>UDP-alpha-D-glucose</name>
        <dbReference type="ChEBI" id="CHEBI:58885"/>
        <note>ligand shared between dimeric partners</note>
    </ligand>
</feature>
<keyword evidence="7 16" id="KW-0548">Nucleotidyltransferase</keyword>
<dbReference type="NCBIfam" id="NF008724">
    <property type="entry name" value="PRK11720.1"/>
    <property type="match status" value="1"/>
</dbReference>
<gene>
    <name evidence="19" type="ORF">PBRASI_LOCUS10009</name>
</gene>
<keyword evidence="10 16" id="KW-0299">Galactose metabolism</keyword>
<dbReference type="EMBL" id="CAJVPI010002557">
    <property type="protein sequence ID" value="CAG8645595.1"/>
    <property type="molecule type" value="Genomic_DNA"/>
</dbReference>
<dbReference type="PANTHER" id="PTHR11943">
    <property type="entry name" value="GALACTOSE-1-PHOSPHATE URIDYLYLTRANSFERASE"/>
    <property type="match status" value="1"/>
</dbReference>
<feature type="binding site" evidence="14">
    <location>
        <position position="53"/>
    </location>
    <ligand>
        <name>Zn(2+)</name>
        <dbReference type="ChEBI" id="CHEBI:29105"/>
    </ligand>
</feature>
<evidence type="ECO:0000256" key="6">
    <source>
        <dbReference type="ARBA" id="ARBA00022679"/>
    </source>
</evidence>
<dbReference type="AlphaFoldDB" id="A0A9N9DRK7"/>
<keyword evidence="20" id="KW-1185">Reference proteome</keyword>
<protein>
    <recommendedName>
        <fullName evidence="5 16">Galactose-1-phosphate uridylyltransferase</fullName>
        <ecNumber evidence="4 16">2.7.7.12</ecNumber>
    </recommendedName>
</protein>
<evidence type="ECO:0000256" key="13">
    <source>
        <dbReference type="PIRSR" id="PIRSR000808-2"/>
    </source>
</evidence>
<dbReference type="GO" id="GO:0008270">
    <property type="term" value="F:zinc ion binding"/>
    <property type="evidence" value="ECO:0007669"/>
    <property type="project" value="InterPro"/>
</dbReference>
<dbReference type="EC" id="2.7.7.12" evidence="4 16"/>
<feature type="binding site" evidence="14">
    <location>
        <position position="56"/>
    </location>
    <ligand>
        <name>Zn(2+)</name>
        <dbReference type="ChEBI" id="CHEBI:29105"/>
    </ligand>
</feature>
<dbReference type="InterPro" id="IPR005849">
    <property type="entry name" value="GalP_Utransf_N"/>
</dbReference>
<feature type="binding site" description="in other chain" evidence="13">
    <location>
        <begin position="78"/>
        <end position="79"/>
    </location>
    <ligand>
        <name>UDP-alpha-D-glucose</name>
        <dbReference type="ChEBI" id="CHEBI:58885"/>
        <note>ligand shared between dimeric partners</note>
    </ligand>
</feature>
<dbReference type="OrthoDB" id="418412at2759"/>
<feature type="binding site" description="in other chain" evidence="13">
    <location>
        <position position="168"/>
    </location>
    <ligand>
        <name>UDP-alpha-D-glucose</name>
        <dbReference type="ChEBI" id="CHEBI:58885"/>
        <note>ligand shared between dimeric partners</note>
    </ligand>
</feature>
<keyword evidence="6 16" id="KW-0808">Transferase</keyword>
<evidence type="ECO:0000259" key="17">
    <source>
        <dbReference type="Pfam" id="PF01087"/>
    </source>
</evidence>
<evidence type="ECO:0000256" key="1">
    <source>
        <dbReference type="ARBA" id="ARBA00001107"/>
    </source>
</evidence>
<comment type="cofactor">
    <cofactor evidence="14">
        <name>Zn(2+)</name>
        <dbReference type="ChEBI" id="CHEBI:29105"/>
    </cofactor>
    <text evidence="14">Binds 1 zinc ion per subunit.</text>
</comment>
<feature type="domain" description="Galactose-1-phosphate uridyl transferase N-terminal" evidence="17">
    <location>
        <begin position="7"/>
        <end position="191"/>
    </location>
</feature>
<dbReference type="GO" id="GO:0008108">
    <property type="term" value="F:UDP-glucose:hexose-1-phosphate uridylyltransferase activity"/>
    <property type="evidence" value="ECO:0007669"/>
    <property type="project" value="UniProtKB-EC"/>
</dbReference>
<dbReference type="Pfam" id="PF02744">
    <property type="entry name" value="GalP_UDP_tr_C"/>
    <property type="match status" value="1"/>
</dbReference>
<dbReference type="PROSITE" id="PS00117">
    <property type="entry name" value="GAL_P_UDP_TRANSF_I"/>
    <property type="match status" value="1"/>
</dbReference>
<dbReference type="PIRSF" id="PIRSF000808">
    <property type="entry name" value="GalT"/>
    <property type="match status" value="1"/>
</dbReference>
<dbReference type="PANTHER" id="PTHR11943:SF1">
    <property type="entry name" value="GALACTOSE-1-PHOSPHATE URIDYLYLTRANSFERASE"/>
    <property type="match status" value="1"/>
</dbReference>
<proteinExistence type="inferred from homology"/>
<evidence type="ECO:0000256" key="16">
    <source>
        <dbReference type="RuleBase" id="RU000506"/>
    </source>
</evidence>
<evidence type="ECO:0000313" key="20">
    <source>
        <dbReference type="Proteomes" id="UP000789739"/>
    </source>
</evidence>
<dbReference type="SUPFAM" id="SSF54197">
    <property type="entry name" value="HIT-like"/>
    <property type="match status" value="2"/>
</dbReference>
<reference evidence="19" key="1">
    <citation type="submission" date="2021-06" db="EMBL/GenBank/DDBJ databases">
        <authorList>
            <person name="Kallberg Y."/>
            <person name="Tangrot J."/>
            <person name="Rosling A."/>
        </authorList>
    </citation>
    <scope>NUCLEOTIDE SEQUENCE</scope>
    <source>
        <strain evidence="19">BR232B</strain>
    </source>
</reference>
<feature type="binding site" evidence="15">
    <location>
        <position position="313"/>
    </location>
    <ligand>
        <name>Fe cation</name>
        <dbReference type="ChEBI" id="CHEBI:24875"/>
    </ligand>
</feature>
<dbReference type="InterPro" id="IPR005850">
    <property type="entry name" value="GalP_Utransf_C"/>
</dbReference>
<sequence>MSLPLDLTSHPHRRFNPLTNSWVLCSPHRTKRPWQGQLEVSPTINLPEYDPKCYLCPGNTRAQGEKNPMYKETFVFGNDFAAVKVETDIGRMNEAEGEANDEADEAPSLFLAHRVQGVCQVICYSPSHNLTVAELSTTSILSIITTWIAETLSAQSLPFVKYIQIFENKGSMMGCSNPHPHGQIWCTSVIPEEPAKELDSMKRYHDKCNKCLLCEYTRMELGKKLERIVCENASFVCLVPFWAIWPYETMIISKRHITSLVDLNQEEKIALADIIGKITRKYDNVFESSFPYSMGIHQAPVDGEEHVWDSHLHIHFYPPLLRNPTVKKFLVGFEMLGEPQRDLTPEQAASRLQQCSETHYKMKSTSSQ</sequence>
<evidence type="ECO:0000259" key="18">
    <source>
        <dbReference type="Pfam" id="PF02744"/>
    </source>
</evidence>
<feature type="binding site" description="in other chain" evidence="13">
    <location>
        <position position="183"/>
    </location>
    <ligand>
        <name>UDP-alpha-D-glucose</name>
        <dbReference type="ChEBI" id="CHEBI:58885"/>
        <note>ligand shared between dimeric partners</note>
    </ligand>
</feature>
<feature type="binding site" evidence="15">
    <location>
        <position position="197"/>
    </location>
    <ligand>
        <name>Fe cation</name>
        <dbReference type="ChEBI" id="CHEBI:24875"/>
    </ligand>
</feature>
<evidence type="ECO:0000313" key="19">
    <source>
        <dbReference type="EMBL" id="CAG8645595.1"/>
    </source>
</evidence>
<comment type="cofactor">
    <cofactor evidence="15">
        <name>Fe cation</name>
        <dbReference type="ChEBI" id="CHEBI:24875"/>
    </cofactor>
    <text evidence="15">Binds 1 Fe cation per subunit.</text>
</comment>
<dbReference type="NCBIfam" id="TIGR00209">
    <property type="entry name" value="galT_1"/>
    <property type="match status" value="1"/>
</dbReference>
<evidence type="ECO:0000256" key="3">
    <source>
        <dbReference type="ARBA" id="ARBA00010951"/>
    </source>
</evidence>
<dbReference type="Gene3D" id="3.30.428.10">
    <property type="entry name" value="HIT-like"/>
    <property type="match status" value="2"/>
</dbReference>
<feature type="binding site" evidence="14">
    <location>
        <position position="179"/>
    </location>
    <ligand>
        <name>Zn(2+)</name>
        <dbReference type="ChEBI" id="CHEBI:29105"/>
    </ligand>
</feature>
<evidence type="ECO:0000256" key="15">
    <source>
        <dbReference type="PIRSR" id="PIRSR000808-4"/>
    </source>
</evidence>
<keyword evidence="9 14" id="KW-0862">Zinc</keyword>
<name>A0A9N9DRK7_9GLOM</name>